<evidence type="ECO:0000313" key="2">
    <source>
        <dbReference type="Proteomes" id="UP000008898"/>
    </source>
</evidence>
<gene>
    <name evidence="1" type="ordered locus">zobellia_2874</name>
</gene>
<proteinExistence type="predicted"/>
<keyword evidence="2" id="KW-1185">Reference proteome</keyword>
<dbReference type="AlphaFoldDB" id="G0KZJ8"/>
<reference evidence="2" key="1">
    <citation type="submission" date="2009-07" db="EMBL/GenBank/DDBJ databases">
        <title>Complete genome sequence of Zobellia galactanivorans Dsij.</title>
        <authorList>
            <consortium name="Genoscope - CEA"/>
        </authorList>
    </citation>
    <scope>NUCLEOTIDE SEQUENCE [LARGE SCALE GENOMIC DNA]</scope>
    <source>
        <strain evidence="2">DSM 12802 / CCUG 47099 / CIP 106680 / NCIMB 13871 / Dsij</strain>
    </source>
</reference>
<reference evidence="1 2" key="2">
    <citation type="journal article" date="2012" name="Environ. Microbiol.">
        <title>Characterization of the first alginolytic operons in a marine bacterium: from their emergence in marine Flavobacteriia to their independent transfers to marine Proteobacteria and human gut Bacteroides.</title>
        <authorList>
            <person name="Thomas F."/>
            <person name="Barbeyron T."/>
            <person name="Tonon T."/>
            <person name="Genicot S."/>
            <person name="Czjzek M."/>
            <person name="Michel G."/>
        </authorList>
    </citation>
    <scope>NUCLEOTIDE SEQUENCE [LARGE SCALE GENOMIC DNA]</scope>
    <source>
        <strain evidence="2">DSM 12802 / CCUG 47099 / CIP 106680 / NCIMB 13871 / Dsij</strain>
    </source>
</reference>
<dbReference type="PATRIC" id="fig|63186.3.peg.2823"/>
<dbReference type="EMBL" id="FP476056">
    <property type="protein sequence ID" value="CAZ97021.1"/>
    <property type="molecule type" value="Genomic_DNA"/>
</dbReference>
<sequence length="100" mass="11001">MLLSVGSLFANGKESEKPSGSLAYQIAELLSDNELTAQEVDKLASVSFTLNERQEIVILAIDSDNEVVKAFVEERLEAKKVVVQGYKAGRTYTLPVRIAR</sequence>
<evidence type="ECO:0000313" key="1">
    <source>
        <dbReference type="EMBL" id="CAZ97021.1"/>
    </source>
</evidence>
<accession>G0KZJ8</accession>
<dbReference type="KEGG" id="zga:ZOBELLIA_2874"/>
<organism evidence="1 2">
    <name type="scientific">Zobellia galactanivorans (strain DSM 12802 / CCUG 47099 / CIP 106680 / NCIMB 13871 / Dsij)</name>
    <dbReference type="NCBI Taxonomy" id="63186"/>
    <lineage>
        <taxon>Bacteria</taxon>
        <taxon>Pseudomonadati</taxon>
        <taxon>Bacteroidota</taxon>
        <taxon>Flavobacteriia</taxon>
        <taxon>Flavobacteriales</taxon>
        <taxon>Flavobacteriaceae</taxon>
        <taxon>Zobellia</taxon>
    </lineage>
</organism>
<name>G0KZJ8_ZOBGA</name>
<dbReference type="Proteomes" id="UP000008898">
    <property type="component" value="Chromosome"/>
</dbReference>
<dbReference type="HOGENOM" id="CLU_144747_0_0_10"/>
<protein>
    <submittedName>
        <fullName evidence="1">Uncharacterized protein</fullName>
    </submittedName>
</protein>